<dbReference type="PROSITE" id="PS50970">
    <property type="entry name" value="HCY"/>
    <property type="match status" value="1"/>
</dbReference>
<dbReference type="Pfam" id="PF02574">
    <property type="entry name" value="S-methyl_trans"/>
    <property type="match status" value="1"/>
</dbReference>
<dbReference type="GO" id="GO:0009086">
    <property type="term" value="P:methionine biosynthetic process"/>
    <property type="evidence" value="ECO:0007669"/>
    <property type="project" value="InterPro"/>
</dbReference>
<accession>A0A4Y6UU85</accession>
<dbReference type="Gene3D" id="3.20.20.330">
    <property type="entry name" value="Homocysteine-binding-like domain"/>
    <property type="match status" value="1"/>
</dbReference>
<evidence type="ECO:0000256" key="4">
    <source>
        <dbReference type="ARBA" id="ARBA00022833"/>
    </source>
</evidence>
<dbReference type="RefSeq" id="WP_141447246.1">
    <property type="nucleotide sequence ID" value="NZ_CP041217.1"/>
</dbReference>
<dbReference type="GO" id="GO:0008270">
    <property type="term" value="F:zinc ion binding"/>
    <property type="evidence" value="ECO:0007669"/>
    <property type="project" value="InterPro"/>
</dbReference>
<dbReference type="InterPro" id="IPR003726">
    <property type="entry name" value="HCY_dom"/>
</dbReference>
<comment type="cofactor">
    <cofactor evidence="6">
        <name>Zn(2+)</name>
        <dbReference type="ChEBI" id="CHEBI:29105"/>
    </cofactor>
    <text evidence="6">Binds 1 zinc ion per subunit.</text>
</comment>
<evidence type="ECO:0000256" key="8">
    <source>
        <dbReference type="SAM" id="MobiDB-lite"/>
    </source>
</evidence>
<proteinExistence type="predicted"/>
<dbReference type="GO" id="GO:0008898">
    <property type="term" value="F:S-adenosylmethionine-homocysteine S-methyltransferase activity"/>
    <property type="evidence" value="ECO:0007669"/>
    <property type="project" value="TreeGrafter"/>
</dbReference>
<dbReference type="PIRSF" id="PIRSF037505">
    <property type="entry name" value="Betaine_HMT"/>
    <property type="match status" value="1"/>
</dbReference>
<name>A0A4Y6UU85_SACBS</name>
<dbReference type="InterPro" id="IPR017226">
    <property type="entry name" value="BHMT-like"/>
</dbReference>
<evidence type="ECO:0000256" key="6">
    <source>
        <dbReference type="PIRSR" id="PIRSR037505-2"/>
    </source>
</evidence>
<dbReference type="EMBL" id="CP041217">
    <property type="protein sequence ID" value="QDH20684.1"/>
    <property type="molecule type" value="Genomic_DNA"/>
</dbReference>
<keyword evidence="3 6" id="KW-0479">Metal-binding</keyword>
<dbReference type="PANTHER" id="PTHR46015">
    <property type="entry name" value="ZGC:172121"/>
    <property type="match status" value="1"/>
</dbReference>
<dbReference type="FunFam" id="3.20.20.330:FF:000002">
    <property type="entry name" value="Homocysteine S-methyltransferase"/>
    <property type="match status" value="1"/>
</dbReference>
<keyword evidence="2 7" id="KW-0808">Transferase</keyword>
<evidence type="ECO:0000313" key="11">
    <source>
        <dbReference type="Proteomes" id="UP000316968"/>
    </source>
</evidence>
<gene>
    <name evidence="10" type="primary">mmuM</name>
    <name evidence="10" type="ORF">FFV09_07340</name>
</gene>
<dbReference type="InterPro" id="IPR036589">
    <property type="entry name" value="HCY_dom_sf"/>
</dbReference>
<protein>
    <recommendedName>
        <fullName evidence="5">S-methylmethionine:homocysteine methyltransferase</fullName>
    </recommendedName>
</protein>
<dbReference type="SUPFAM" id="SSF82282">
    <property type="entry name" value="Homocysteine S-methyltransferase"/>
    <property type="match status" value="1"/>
</dbReference>
<evidence type="ECO:0000256" key="1">
    <source>
        <dbReference type="ARBA" id="ARBA00022603"/>
    </source>
</evidence>
<dbReference type="GO" id="GO:0032259">
    <property type="term" value="P:methylation"/>
    <property type="evidence" value="ECO:0007669"/>
    <property type="project" value="UniProtKB-KW"/>
</dbReference>
<dbReference type="Proteomes" id="UP000316968">
    <property type="component" value="Chromosome"/>
</dbReference>
<evidence type="ECO:0000256" key="7">
    <source>
        <dbReference type="PROSITE-ProRule" id="PRU00333"/>
    </source>
</evidence>
<organism evidence="10 11">
    <name type="scientific">Saccharibacillus brassicae</name>
    <dbReference type="NCBI Taxonomy" id="2583377"/>
    <lineage>
        <taxon>Bacteria</taxon>
        <taxon>Bacillati</taxon>
        <taxon>Bacillota</taxon>
        <taxon>Bacilli</taxon>
        <taxon>Bacillales</taxon>
        <taxon>Paenibacillaceae</taxon>
        <taxon>Saccharibacillus</taxon>
    </lineage>
</organism>
<keyword evidence="11" id="KW-1185">Reference proteome</keyword>
<feature type="region of interest" description="Disordered" evidence="8">
    <location>
        <begin position="1"/>
        <end position="22"/>
    </location>
</feature>
<keyword evidence="1 7" id="KW-0489">Methyltransferase</keyword>
<feature type="binding site" evidence="6 7">
    <location>
        <position position="315"/>
    </location>
    <ligand>
        <name>Zn(2+)</name>
        <dbReference type="ChEBI" id="CHEBI:29105"/>
    </ligand>
</feature>
<keyword evidence="4 6" id="KW-0862">Zinc</keyword>
<dbReference type="GO" id="GO:0033528">
    <property type="term" value="P:S-methylmethionine cycle"/>
    <property type="evidence" value="ECO:0007669"/>
    <property type="project" value="TreeGrafter"/>
</dbReference>
<reference evidence="10 11" key="1">
    <citation type="submission" date="2019-06" db="EMBL/GenBank/DDBJ databases">
        <title>Saccharibacillus brassicae sp. nov., an endophytic bacterium isolated from Chinese cabbage seeds (Brassica pekinensis).</title>
        <authorList>
            <person name="Jiang L."/>
            <person name="Lee J."/>
            <person name="Kim S.W."/>
        </authorList>
    </citation>
    <scope>NUCLEOTIDE SEQUENCE [LARGE SCALE GENOMIC DNA]</scope>
    <source>
        <strain evidence="11">KCTC 43072 / ATSA2</strain>
    </source>
</reference>
<dbReference type="NCBIfam" id="NF007020">
    <property type="entry name" value="PRK09485.1"/>
    <property type="match status" value="1"/>
</dbReference>
<feature type="domain" description="Hcy-binding" evidence="9">
    <location>
        <begin position="21"/>
        <end position="329"/>
    </location>
</feature>
<dbReference type="InterPro" id="IPR051486">
    <property type="entry name" value="Hcy_S-methyltransferase"/>
</dbReference>
<sequence length="331" mass="35253">MTEDPQKKHNRTDPAGAPRQDPIADLLSRHPVLILDGAMATELEGRGCDLDDPLWSARVLLDHPGHIRDVHADYFRAGADCAITASYQATVEGFAARGIGEEEALRLIRLTVELAAQARDEFWAGGDHGDRSKPIVAASVGPYGAYLADGSEYVGHYGVSDERLAQFHRPRMRALIEAGADLLAFETIPSLQEALVLADLLEEFPGTFAWMSFSLQNGRQISEGTPLEQCALALEPRAGIAAIGVNCAPSSAAAEAVAVLAAHTSKPVLVYPNSGESYDASTKTWHGGESAACGDMADSARAWHAAGARLIGGCCRTTPEQIARIASVWRA</sequence>
<evidence type="ECO:0000259" key="9">
    <source>
        <dbReference type="PROSITE" id="PS50970"/>
    </source>
</evidence>
<feature type="binding site" evidence="6 7">
    <location>
        <position position="314"/>
    </location>
    <ligand>
        <name>Zn(2+)</name>
        <dbReference type="ChEBI" id="CHEBI:29105"/>
    </ligand>
</feature>
<evidence type="ECO:0000256" key="2">
    <source>
        <dbReference type="ARBA" id="ARBA00022679"/>
    </source>
</evidence>
<dbReference type="AlphaFoldDB" id="A0A4Y6UU85"/>
<dbReference type="PANTHER" id="PTHR46015:SF1">
    <property type="entry name" value="HOMOCYSTEINE S-METHYLTRANSFERASE-LIKE ISOFORM 1"/>
    <property type="match status" value="1"/>
</dbReference>
<dbReference type="OrthoDB" id="9803687at2"/>
<evidence type="ECO:0000256" key="5">
    <source>
        <dbReference type="ARBA" id="ARBA00076752"/>
    </source>
</evidence>
<evidence type="ECO:0000256" key="3">
    <source>
        <dbReference type="ARBA" id="ARBA00022723"/>
    </source>
</evidence>
<evidence type="ECO:0000313" key="10">
    <source>
        <dbReference type="EMBL" id="QDH20684.1"/>
    </source>
</evidence>
<dbReference type="KEGG" id="saca:FFV09_07340"/>
<feature type="binding site" evidence="6 7">
    <location>
        <position position="247"/>
    </location>
    <ligand>
        <name>Zn(2+)</name>
        <dbReference type="ChEBI" id="CHEBI:29105"/>
    </ligand>
</feature>